<dbReference type="Proteomes" id="UP000037977">
    <property type="component" value="Unassembled WGS sequence"/>
</dbReference>
<dbReference type="GO" id="GO:0005886">
    <property type="term" value="C:plasma membrane"/>
    <property type="evidence" value="ECO:0007669"/>
    <property type="project" value="UniProtKB-SubCell"/>
</dbReference>
<comment type="similarity">
    <text evidence="2">Belongs to the bacterial solute-binding protein 8 family.</text>
</comment>
<dbReference type="PROSITE" id="PS50983">
    <property type="entry name" value="FE_B12_PBP"/>
    <property type="match status" value="1"/>
</dbReference>
<name>A0A0N0UWP7_9BACI</name>
<dbReference type="Pfam" id="PF01497">
    <property type="entry name" value="Peripla_BP_2"/>
    <property type="match status" value="1"/>
</dbReference>
<reference evidence="8 9" key="1">
    <citation type="submission" date="2015-07" db="EMBL/GenBank/DDBJ databases">
        <title>Genome sequencing project for genomic taxonomy and phylogenomics of Bacillus-like bacteria.</title>
        <authorList>
            <person name="Liu B."/>
            <person name="Wang J."/>
            <person name="Zhu Y."/>
            <person name="Liu G."/>
            <person name="Chen Q."/>
            <person name="Chen Z."/>
            <person name="Che J."/>
            <person name="Ge C."/>
            <person name="Shi H."/>
            <person name="Pan Z."/>
            <person name="Liu X."/>
        </authorList>
    </citation>
    <scope>NUCLEOTIDE SEQUENCE [LARGE SCALE GENOMIC DNA]</scope>
    <source>
        <strain evidence="8 9">DSM 54</strain>
    </source>
</reference>
<dbReference type="SUPFAM" id="SSF53807">
    <property type="entry name" value="Helical backbone' metal receptor"/>
    <property type="match status" value="1"/>
</dbReference>
<dbReference type="Gene3D" id="3.40.50.1980">
    <property type="entry name" value="Nitrogenase molybdenum iron protein domain"/>
    <property type="match status" value="2"/>
</dbReference>
<dbReference type="PATRIC" id="fig|33935.3.peg.1592"/>
<organism evidence="8 9">
    <name type="scientific">Lysinibacillus macroides</name>
    <dbReference type="NCBI Taxonomy" id="33935"/>
    <lineage>
        <taxon>Bacteria</taxon>
        <taxon>Bacillati</taxon>
        <taxon>Bacillota</taxon>
        <taxon>Bacilli</taxon>
        <taxon>Bacillales</taxon>
        <taxon>Bacillaceae</taxon>
        <taxon>Lysinibacillus</taxon>
    </lineage>
</organism>
<dbReference type="GO" id="GO:0030288">
    <property type="term" value="C:outer membrane-bounded periplasmic space"/>
    <property type="evidence" value="ECO:0007669"/>
    <property type="project" value="TreeGrafter"/>
</dbReference>
<feature type="compositionally biased region" description="Basic and acidic residues" evidence="5">
    <location>
        <begin position="34"/>
        <end position="48"/>
    </location>
</feature>
<dbReference type="AlphaFoldDB" id="A0A0N0UWP7"/>
<evidence type="ECO:0000256" key="1">
    <source>
        <dbReference type="ARBA" id="ARBA00004193"/>
    </source>
</evidence>
<dbReference type="RefSeq" id="WP_053995240.1">
    <property type="nucleotide sequence ID" value="NZ_CP065643.1"/>
</dbReference>
<evidence type="ECO:0000256" key="4">
    <source>
        <dbReference type="ARBA" id="ARBA00022729"/>
    </source>
</evidence>
<feature type="signal peptide" evidence="6">
    <location>
        <begin position="1"/>
        <end position="25"/>
    </location>
</feature>
<accession>A0A0N0UWP7</accession>
<dbReference type="STRING" id="33935.ADM90_11995"/>
<evidence type="ECO:0000256" key="6">
    <source>
        <dbReference type="SAM" id="SignalP"/>
    </source>
</evidence>
<dbReference type="PANTHER" id="PTHR30532">
    <property type="entry name" value="IRON III DICITRATE-BINDING PERIPLASMIC PROTEIN"/>
    <property type="match status" value="1"/>
</dbReference>
<gene>
    <name evidence="8" type="ORF">ADM90_11995</name>
</gene>
<comment type="caution">
    <text evidence="8">The sequence shown here is derived from an EMBL/GenBank/DDBJ whole genome shotgun (WGS) entry which is preliminary data.</text>
</comment>
<dbReference type="GO" id="GO:1901678">
    <property type="term" value="P:iron coordination entity transport"/>
    <property type="evidence" value="ECO:0007669"/>
    <property type="project" value="UniProtKB-ARBA"/>
</dbReference>
<dbReference type="OrthoDB" id="9793175at2"/>
<sequence>MSKLLKVSTFYAVIIMMLLSLSACGTNDTTSSQKLEEGEPEKMAENKEAESIKTRQYTDVLGREVTIPNKPQRVVALWSVGELLALNTKPVGSTKNLLRFYSEEEQKDIEIVGEGVMGDYEKVLSLQPDLILVYAKATAEELEQYSKIAPTVATAFFGDPFQTLRDVGEIMNKQEQAKQWITAYQERVKKIRVKAANLKEQGEKALVIQFALKDIYLYHSDTFPTIFDAYEFELTDKQKELQKDEAFAPQVVSLELLPEFNADRIFLIVNDDESRAILENIQNSRIWKYLPAVKNNKVYEIQNRISIKDVTTFDWALDEVFQLLEQ</sequence>
<keyword evidence="4 6" id="KW-0732">Signal</keyword>
<evidence type="ECO:0000259" key="7">
    <source>
        <dbReference type="PROSITE" id="PS50983"/>
    </source>
</evidence>
<evidence type="ECO:0000256" key="3">
    <source>
        <dbReference type="ARBA" id="ARBA00022448"/>
    </source>
</evidence>
<dbReference type="PANTHER" id="PTHR30532:SF1">
    <property type="entry name" value="IRON(3+)-HYDROXAMATE-BINDING PROTEIN FHUD"/>
    <property type="match status" value="1"/>
</dbReference>
<evidence type="ECO:0000256" key="5">
    <source>
        <dbReference type="SAM" id="MobiDB-lite"/>
    </source>
</evidence>
<dbReference type="InterPro" id="IPR002491">
    <property type="entry name" value="ABC_transptr_periplasmic_BD"/>
</dbReference>
<feature type="domain" description="Fe/B12 periplasmic-binding" evidence="7">
    <location>
        <begin position="63"/>
        <end position="326"/>
    </location>
</feature>
<keyword evidence="9" id="KW-1185">Reference proteome</keyword>
<dbReference type="EMBL" id="LGCI01000007">
    <property type="protein sequence ID" value="KOY82011.1"/>
    <property type="molecule type" value="Genomic_DNA"/>
</dbReference>
<dbReference type="PROSITE" id="PS51257">
    <property type="entry name" value="PROKAR_LIPOPROTEIN"/>
    <property type="match status" value="1"/>
</dbReference>
<evidence type="ECO:0000313" key="9">
    <source>
        <dbReference type="Proteomes" id="UP000037977"/>
    </source>
</evidence>
<keyword evidence="3" id="KW-0813">Transport</keyword>
<comment type="subcellular location">
    <subcellularLocation>
        <location evidence="1">Cell membrane</location>
        <topology evidence="1">Lipid-anchor</topology>
    </subcellularLocation>
</comment>
<dbReference type="InterPro" id="IPR051313">
    <property type="entry name" value="Bact_iron-sidero_bind"/>
</dbReference>
<feature type="region of interest" description="Disordered" evidence="5">
    <location>
        <begin position="29"/>
        <end position="48"/>
    </location>
</feature>
<proteinExistence type="inferred from homology"/>
<evidence type="ECO:0000313" key="8">
    <source>
        <dbReference type="EMBL" id="KOY82011.1"/>
    </source>
</evidence>
<protein>
    <recommendedName>
        <fullName evidence="7">Fe/B12 periplasmic-binding domain-containing protein</fullName>
    </recommendedName>
</protein>
<feature type="chain" id="PRO_5038794486" description="Fe/B12 periplasmic-binding domain-containing protein" evidence="6">
    <location>
        <begin position="26"/>
        <end position="326"/>
    </location>
</feature>
<evidence type="ECO:0000256" key="2">
    <source>
        <dbReference type="ARBA" id="ARBA00008814"/>
    </source>
</evidence>